<accession>A0A934IIZ9</accession>
<dbReference type="InterPro" id="IPR029056">
    <property type="entry name" value="Ribokinase-like"/>
</dbReference>
<comment type="similarity">
    <text evidence="1 4">Belongs to the carbohydrate kinase PfkB family.</text>
</comment>
<evidence type="ECO:0000313" key="6">
    <source>
        <dbReference type="EMBL" id="MBJ3763811.1"/>
    </source>
</evidence>
<evidence type="ECO:0000256" key="4">
    <source>
        <dbReference type="RuleBase" id="RU003704"/>
    </source>
</evidence>
<evidence type="ECO:0000256" key="2">
    <source>
        <dbReference type="ARBA" id="ARBA00022679"/>
    </source>
</evidence>
<sequence length="296" mass="30208">MGNVTEDHTFAVDRLPRAGETRLARSHRTELGGKGLNQALILARADIATRLVAPIGRDAPGRAARAMVAAEIPGATLIETDAPTDRSIITVAEGGENSILSTAAAARSMTPAAAVAALADLSPGDTVLLQGNLTRPTTRSVLELARARRAATVANPSPIEWDWTPLWPLLDLVFVNAPELAHLSGARDTTGGCRALLDLGLRELVVTLGADGALAASREGTVSVSAIAVEPVDTAGAGDTFCGAYLAATLRGRSPEAALGIAASAAALTVGRPGTHGAFPDRTELSACFGDQVASS</sequence>
<organism evidence="6 7">
    <name type="scientific">Palleronia pontilimi</name>
    <dbReference type="NCBI Taxonomy" id="1964209"/>
    <lineage>
        <taxon>Bacteria</taxon>
        <taxon>Pseudomonadati</taxon>
        <taxon>Pseudomonadota</taxon>
        <taxon>Alphaproteobacteria</taxon>
        <taxon>Rhodobacterales</taxon>
        <taxon>Roseobacteraceae</taxon>
        <taxon>Palleronia</taxon>
    </lineage>
</organism>
<dbReference type="Pfam" id="PF00294">
    <property type="entry name" value="PfkB"/>
    <property type="match status" value="1"/>
</dbReference>
<dbReference type="InterPro" id="IPR002139">
    <property type="entry name" value="Ribo/fructo_kinase"/>
</dbReference>
<feature type="domain" description="Carbohydrate kinase PfkB" evidence="5">
    <location>
        <begin position="6"/>
        <end position="280"/>
    </location>
</feature>
<dbReference type="PRINTS" id="PR00990">
    <property type="entry name" value="RIBOKINASE"/>
</dbReference>
<dbReference type="PANTHER" id="PTHR10584">
    <property type="entry name" value="SUGAR KINASE"/>
    <property type="match status" value="1"/>
</dbReference>
<comment type="caution">
    <text evidence="6">The sequence shown here is derived from an EMBL/GenBank/DDBJ whole genome shotgun (WGS) entry which is preliminary data.</text>
</comment>
<dbReference type="Gene3D" id="3.40.1190.20">
    <property type="match status" value="1"/>
</dbReference>
<proteinExistence type="inferred from homology"/>
<dbReference type="AlphaFoldDB" id="A0A934IIZ9"/>
<keyword evidence="2 4" id="KW-0808">Transferase</keyword>
<dbReference type="GO" id="GO:0016301">
    <property type="term" value="F:kinase activity"/>
    <property type="evidence" value="ECO:0007669"/>
    <property type="project" value="UniProtKB-KW"/>
</dbReference>
<keyword evidence="3 4" id="KW-0418">Kinase</keyword>
<evidence type="ECO:0000256" key="1">
    <source>
        <dbReference type="ARBA" id="ARBA00010688"/>
    </source>
</evidence>
<dbReference type="InterPro" id="IPR011611">
    <property type="entry name" value="PfkB_dom"/>
</dbReference>
<evidence type="ECO:0000313" key="7">
    <source>
        <dbReference type="Proteomes" id="UP000642488"/>
    </source>
</evidence>
<name>A0A934IIZ9_9RHOB</name>
<dbReference type="InterPro" id="IPR002173">
    <property type="entry name" value="Carboh/pur_kinase_PfkB_CS"/>
</dbReference>
<dbReference type="PANTHER" id="PTHR10584:SF166">
    <property type="entry name" value="RIBOKINASE"/>
    <property type="match status" value="1"/>
</dbReference>
<dbReference type="GO" id="GO:0006796">
    <property type="term" value="P:phosphate-containing compound metabolic process"/>
    <property type="evidence" value="ECO:0007669"/>
    <property type="project" value="UniProtKB-ARBA"/>
</dbReference>
<dbReference type="SUPFAM" id="SSF53613">
    <property type="entry name" value="Ribokinase-like"/>
    <property type="match status" value="1"/>
</dbReference>
<dbReference type="RefSeq" id="WP_198916984.1">
    <property type="nucleotide sequence ID" value="NZ_JAEKPD010000014.1"/>
</dbReference>
<gene>
    <name evidence="6" type="ORF">ILP92_13720</name>
</gene>
<dbReference type="PROSITE" id="PS00584">
    <property type="entry name" value="PFKB_KINASES_2"/>
    <property type="match status" value="1"/>
</dbReference>
<protein>
    <submittedName>
        <fullName evidence="6">Ribokinase</fullName>
    </submittedName>
</protein>
<evidence type="ECO:0000256" key="3">
    <source>
        <dbReference type="ARBA" id="ARBA00022777"/>
    </source>
</evidence>
<reference evidence="6" key="1">
    <citation type="submission" date="2020-12" db="EMBL/GenBank/DDBJ databases">
        <title>Bacterial taxonomy.</title>
        <authorList>
            <person name="Pan X."/>
        </authorList>
    </citation>
    <scope>NUCLEOTIDE SEQUENCE</scope>
    <source>
        <strain evidence="6">KCTC 52957</strain>
    </source>
</reference>
<dbReference type="Proteomes" id="UP000642488">
    <property type="component" value="Unassembled WGS sequence"/>
</dbReference>
<evidence type="ECO:0000259" key="5">
    <source>
        <dbReference type="Pfam" id="PF00294"/>
    </source>
</evidence>
<keyword evidence="7" id="KW-1185">Reference proteome</keyword>
<dbReference type="EMBL" id="JAEKPD010000014">
    <property type="protein sequence ID" value="MBJ3763811.1"/>
    <property type="molecule type" value="Genomic_DNA"/>
</dbReference>